<protein>
    <recommendedName>
        <fullName evidence="3">F-box domain-containing protein</fullName>
    </recommendedName>
</protein>
<proteinExistence type="predicted"/>
<reference evidence="1" key="1">
    <citation type="submission" date="2023-03" db="EMBL/GenBank/DDBJ databases">
        <title>Massive genome expansion in bonnet fungi (Mycena s.s.) driven by repeated elements and novel gene families across ecological guilds.</title>
        <authorList>
            <consortium name="Lawrence Berkeley National Laboratory"/>
            <person name="Harder C.B."/>
            <person name="Miyauchi S."/>
            <person name="Viragh M."/>
            <person name="Kuo A."/>
            <person name="Thoen E."/>
            <person name="Andreopoulos B."/>
            <person name="Lu D."/>
            <person name="Skrede I."/>
            <person name="Drula E."/>
            <person name="Henrissat B."/>
            <person name="Morin E."/>
            <person name="Kohler A."/>
            <person name="Barry K."/>
            <person name="LaButti K."/>
            <person name="Morin E."/>
            <person name="Salamov A."/>
            <person name="Lipzen A."/>
            <person name="Mereny Z."/>
            <person name="Hegedus B."/>
            <person name="Baldrian P."/>
            <person name="Stursova M."/>
            <person name="Weitz H."/>
            <person name="Taylor A."/>
            <person name="Grigoriev I.V."/>
            <person name="Nagy L.G."/>
            <person name="Martin F."/>
            <person name="Kauserud H."/>
        </authorList>
    </citation>
    <scope>NUCLEOTIDE SEQUENCE</scope>
    <source>
        <strain evidence="1">CBHHK067</strain>
    </source>
</reference>
<comment type="caution">
    <text evidence="1">The sequence shown here is derived from an EMBL/GenBank/DDBJ whole genome shotgun (WGS) entry which is preliminary data.</text>
</comment>
<gene>
    <name evidence="1" type="ORF">B0H17DRAFT_1145191</name>
</gene>
<accession>A0AAD7CSD3</accession>
<dbReference type="Proteomes" id="UP001221757">
    <property type="component" value="Unassembled WGS sequence"/>
</dbReference>
<evidence type="ECO:0000313" key="2">
    <source>
        <dbReference type="Proteomes" id="UP001221757"/>
    </source>
</evidence>
<keyword evidence="2" id="KW-1185">Reference proteome</keyword>
<dbReference type="AlphaFoldDB" id="A0AAD7CSD3"/>
<name>A0AAD7CSD3_MYCRO</name>
<evidence type="ECO:0008006" key="3">
    <source>
        <dbReference type="Google" id="ProtNLM"/>
    </source>
</evidence>
<organism evidence="1 2">
    <name type="scientific">Mycena rosella</name>
    <name type="common">Pink bonnet</name>
    <name type="synonym">Agaricus rosellus</name>
    <dbReference type="NCBI Taxonomy" id="1033263"/>
    <lineage>
        <taxon>Eukaryota</taxon>
        <taxon>Fungi</taxon>
        <taxon>Dikarya</taxon>
        <taxon>Basidiomycota</taxon>
        <taxon>Agaricomycotina</taxon>
        <taxon>Agaricomycetes</taxon>
        <taxon>Agaricomycetidae</taxon>
        <taxon>Agaricales</taxon>
        <taxon>Marasmiineae</taxon>
        <taxon>Mycenaceae</taxon>
        <taxon>Mycena</taxon>
    </lineage>
</organism>
<dbReference type="EMBL" id="JARKIE010000266">
    <property type="protein sequence ID" value="KAJ7659888.1"/>
    <property type="molecule type" value="Genomic_DNA"/>
</dbReference>
<evidence type="ECO:0000313" key="1">
    <source>
        <dbReference type="EMBL" id="KAJ7659888.1"/>
    </source>
</evidence>
<sequence length="376" mass="41993">MTEDRLGNVYPEHLLELNVHAAVQSAALITEFGDVTFSDLVHLSLHDSFKVDVLLDLLKRCPRLESLVIPSISTNSTMPLPKYLPGHVVPLLRNLAVPWNLVGLFTLNHPISAVTVLNQGPDNLVSIDNMKGVFVDISRSSAPIRSLVIPRTSSTMDVLAFITSTFPTVSKLSMDIPERDRDEPRFRCGSEFNMDRREDTRDPEFNNKDAFDDLPADDFLRRICLGLVEFPPNIEILKIRPPTGMNCSPEAREAAAIAALSQRYPRLREVTLGPSIWQISSPDSYKLLDRFGGRLGRYRIAENGLKLARALPLVMIDFNRSPDRFAITLGIAGLSNELPRRLDDPMGVFCDLGNSRYASAHIGLPPVFLRLVQWSP</sequence>